<dbReference type="Proteomes" id="UP000186817">
    <property type="component" value="Unassembled WGS sequence"/>
</dbReference>
<dbReference type="OrthoDB" id="10368509at2759"/>
<evidence type="ECO:0000313" key="1">
    <source>
        <dbReference type="EMBL" id="OLP83996.1"/>
    </source>
</evidence>
<proteinExistence type="predicted"/>
<dbReference type="EMBL" id="LSRX01001075">
    <property type="protein sequence ID" value="OLP83996.1"/>
    <property type="molecule type" value="Genomic_DNA"/>
</dbReference>
<dbReference type="AlphaFoldDB" id="A0A1Q9CM72"/>
<name>A0A1Q9CM72_SYMMI</name>
<comment type="caution">
    <text evidence="1">The sequence shown here is derived from an EMBL/GenBank/DDBJ whole genome shotgun (WGS) entry which is preliminary data.</text>
</comment>
<accession>A0A1Q9CM72</accession>
<organism evidence="1 2">
    <name type="scientific">Symbiodinium microadriaticum</name>
    <name type="common">Dinoflagellate</name>
    <name type="synonym">Zooxanthella microadriatica</name>
    <dbReference type="NCBI Taxonomy" id="2951"/>
    <lineage>
        <taxon>Eukaryota</taxon>
        <taxon>Sar</taxon>
        <taxon>Alveolata</taxon>
        <taxon>Dinophyceae</taxon>
        <taxon>Suessiales</taxon>
        <taxon>Symbiodiniaceae</taxon>
        <taxon>Symbiodinium</taxon>
    </lineage>
</organism>
<keyword evidence="2" id="KW-1185">Reference proteome</keyword>
<protein>
    <submittedName>
        <fullName evidence="1">Uncharacterized protein</fullName>
    </submittedName>
</protein>
<sequence>MHLALRLASSPCAQLVQQSGDDIISFLGGLFEELNQLSVNLPGLSYSLLVLAARQLLGDAQDLTEATQFLVACGAGCGVCPGSQAASAWTSVVESRAHVLEERLRQFASLSPGTWKPQPILARTRPLHEEADCQGGNFEDEGSPSGELEAPEVALKTGKALVYAEAVSPGRELRRGLLRVLEAGASPSNLLAASQPGEELVRPRWRRHELCEDGVAEALPKVEAFRDSSGLWSWQGVSARALLRRLHPTHLARRVYKVLPPGMQGSAECENAHGVLYDPTSCLEEEGPCWGFLHATDPIL</sequence>
<gene>
    <name evidence="1" type="ORF">AK812_SmicGene35171</name>
</gene>
<reference evidence="1 2" key="1">
    <citation type="submission" date="2016-02" db="EMBL/GenBank/DDBJ databases">
        <title>Genome analysis of coral dinoflagellate symbionts highlights evolutionary adaptations to a symbiotic lifestyle.</title>
        <authorList>
            <person name="Aranda M."/>
            <person name="Li Y."/>
            <person name="Liew Y.J."/>
            <person name="Baumgarten S."/>
            <person name="Simakov O."/>
            <person name="Wilson M."/>
            <person name="Piel J."/>
            <person name="Ashoor H."/>
            <person name="Bougouffa S."/>
            <person name="Bajic V.B."/>
            <person name="Ryu T."/>
            <person name="Ravasi T."/>
            <person name="Bayer T."/>
            <person name="Micklem G."/>
            <person name="Kim H."/>
            <person name="Bhak J."/>
            <person name="Lajeunesse T.C."/>
            <person name="Voolstra C.R."/>
        </authorList>
    </citation>
    <scope>NUCLEOTIDE SEQUENCE [LARGE SCALE GENOMIC DNA]</scope>
    <source>
        <strain evidence="1 2">CCMP2467</strain>
    </source>
</reference>
<evidence type="ECO:0000313" key="2">
    <source>
        <dbReference type="Proteomes" id="UP000186817"/>
    </source>
</evidence>